<feature type="chain" id="PRO_5009326518" evidence="1">
    <location>
        <begin position="22"/>
        <end position="174"/>
    </location>
</feature>
<dbReference type="Proteomes" id="UP000095300">
    <property type="component" value="Unassembled WGS sequence"/>
</dbReference>
<protein>
    <submittedName>
        <fullName evidence="2">Uncharacterized protein</fullName>
    </submittedName>
</protein>
<keyword evidence="1" id="KW-0732">Signal</keyword>
<dbReference type="OrthoDB" id="10440095at2759"/>
<evidence type="ECO:0000313" key="3">
    <source>
        <dbReference type="Proteomes" id="UP000095300"/>
    </source>
</evidence>
<name>A0A1I8PDP7_STOCA</name>
<keyword evidence="3" id="KW-1185">Reference proteome</keyword>
<dbReference type="KEGG" id="scac:106088309"/>
<reference evidence="2" key="1">
    <citation type="submission" date="2020-05" db="UniProtKB">
        <authorList>
            <consortium name="EnsemblMetazoa"/>
        </authorList>
    </citation>
    <scope>IDENTIFICATION</scope>
    <source>
        <strain evidence="2">USDA</strain>
    </source>
</reference>
<evidence type="ECO:0000313" key="2">
    <source>
        <dbReference type="EnsemblMetazoa" id="SCAU007135-PA"/>
    </source>
</evidence>
<sequence>MRKLQLMRLLNIALIIQVCSAGVTTRFKRDTYVEQNMKELIQFAKTVVNDSGPMINAVLEAMPSTAAYEKHREDLEAYLRQLNNYKSHSGICAQKSVELMVAFLEVTAPYGEQNDSSAEMKQVVKLLSENGLENLQNQAADWMENFDKAKFGEEYAKLSSQDKTDIIPIFTEIC</sequence>
<feature type="signal peptide" evidence="1">
    <location>
        <begin position="1"/>
        <end position="21"/>
    </location>
</feature>
<organism evidence="2 3">
    <name type="scientific">Stomoxys calcitrans</name>
    <name type="common">Stable fly</name>
    <name type="synonym">Conops calcitrans</name>
    <dbReference type="NCBI Taxonomy" id="35570"/>
    <lineage>
        <taxon>Eukaryota</taxon>
        <taxon>Metazoa</taxon>
        <taxon>Ecdysozoa</taxon>
        <taxon>Arthropoda</taxon>
        <taxon>Hexapoda</taxon>
        <taxon>Insecta</taxon>
        <taxon>Pterygota</taxon>
        <taxon>Neoptera</taxon>
        <taxon>Endopterygota</taxon>
        <taxon>Diptera</taxon>
        <taxon>Brachycera</taxon>
        <taxon>Muscomorpha</taxon>
        <taxon>Muscoidea</taxon>
        <taxon>Muscidae</taxon>
        <taxon>Stomoxys</taxon>
    </lineage>
</organism>
<proteinExistence type="predicted"/>
<accession>A0A1I8PDP7</accession>
<evidence type="ECO:0000256" key="1">
    <source>
        <dbReference type="SAM" id="SignalP"/>
    </source>
</evidence>
<dbReference type="EnsemblMetazoa" id="SCAU007135-RA">
    <property type="protein sequence ID" value="SCAU007135-PA"/>
    <property type="gene ID" value="SCAU007135"/>
</dbReference>
<dbReference type="VEuPathDB" id="VectorBase:SCAU007135"/>
<dbReference type="AlphaFoldDB" id="A0A1I8PDP7"/>
<gene>
    <name evidence="2" type="primary">106088309</name>
</gene>